<accession>A0A5C5YYL1</accession>
<name>A0A5C5YYL1_9BACT</name>
<evidence type="ECO:0000313" key="2">
    <source>
        <dbReference type="EMBL" id="TWT79681.1"/>
    </source>
</evidence>
<dbReference type="OrthoDB" id="266054at2"/>
<protein>
    <submittedName>
        <fullName evidence="2">Uncharacterized protein</fullName>
    </submittedName>
</protein>
<dbReference type="AlphaFoldDB" id="A0A5C5YYL1"/>
<feature type="transmembrane region" description="Helical" evidence="1">
    <location>
        <begin position="6"/>
        <end position="28"/>
    </location>
</feature>
<proteinExistence type="predicted"/>
<evidence type="ECO:0000313" key="3">
    <source>
        <dbReference type="Proteomes" id="UP000315010"/>
    </source>
</evidence>
<sequence>METRLTWLRILLLLVAALFIAVTFRSLLDGTGIGDQHRANGEISVSTTIPKRWYVYDNYQTVFGDQPVSNSPTSPDDIRVSVRNSNGEELIFHSDTEEAWQIGNMPKRASAMLHQRQPMNSPCGWTATTEIAFSHLSLRICAAIFGFGYADLHLRQYSLLAGLVSLLLAILGRGRNKTEGSNAMEASAG</sequence>
<keyword evidence="3" id="KW-1185">Reference proteome</keyword>
<keyword evidence="1" id="KW-1133">Transmembrane helix</keyword>
<gene>
    <name evidence="2" type="ORF">CA13_10870</name>
</gene>
<evidence type="ECO:0000256" key="1">
    <source>
        <dbReference type="SAM" id="Phobius"/>
    </source>
</evidence>
<reference evidence="2 3" key="1">
    <citation type="submission" date="2019-02" db="EMBL/GenBank/DDBJ databases">
        <title>Deep-cultivation of Planctomycetes and their phenomic and genomic characterization uncovers novel biology.</title>
        <authorList>
            <person name="Wiegand S."/>
            <person name="Jogler M."/>
            <person name="Boedeker C."/>
            <person name="Pinto D."/>
            <person name="Vollmers J."/>
            <person name="Rivas-Marin E."/>
            <person name="Kohn T."/>
            <person name="Peeters S.H."/>
            <person name="Heuer A."/>
            <person name="Rast P."/>
            <person name="Oberbeckmann S."/>
            <person name="Bunk B."/>
            <person name="Jeske O."/>
            <person name="Meyerdierks A."/>
            <person name="Storesund J.E."/>
            <person name="Kallscheuer N."/>
            <person name="Luecker S."/>
            <person name="Lage O.M."/>
            <person name="Pohl T."/>
            <person name="Merkel B.J."/>
            <person name="Hornburger P."/>
            <person name="Mueller R.-W."/>
            <person name="Bruemmer F."/>
            <person name="Labrenz M."/>
            <person name="Spormann A.M."/>
            <person name="Op Den Camp H."/>
            <person name="Overmann J."/>
            <person name="Amann R."/>
            <person name="Jetten M.S.M."/>
            <person name="Mascher T."/>
            <person name="Medema M.H."/>
            <person name="Devos D.P."/>
            <person name="Kaster A.-K."/>
            <person name="Ovreas L."/>
            <person name="Rohde M."/>
            <person name="Galperin M.Y."/>
            <person name="Jogler C."/>
        </authorList>
    </citation>
    <scope>NUCLEOTIDE SEQUENCE [LARGE SCALE GENOMIC DNA]</scope>
    <source>
        <strain evidence="2 3">CA13</strain>
    </source>
</reference>
<dbReference type="Proteomes" id="UP000315010">
    <property type="component" value="Unassembled WGS sequence"/>
</dbReference>
<keyword evidence="1" id="KW-0472">Membrane</keyword>
<dbReference type="EMBL" id="SJPJ01000001">
    <property type="protein sequence ID" value="TWT79681.1"/>
    <property type="molecule type" value="Genomic_DNA"/>
</dbReference>
<comment type="caution">
    <text evidence="2">The sequence shown here is derived from an EMBL/GenBank/DDBJ whole genome shotgun (WGS) entry which is preliminary data.</text>
</comment>
<dbReference type="RefSeq" id="WP_146394843.1">
    <property type="nucleotide sequence ID" value="NZ_SJPJ01000001.1"/>
</dbReference>
<keyword evidence="1" id="KW-0812">Transmembrane</keyword>
<organism evidence="2 3">
    <name type="scientific">Novipirellula herctigrandis</name>
    <dbReference type="NCBI Taxonomy" id="2527986"/>
    <lineage>
        <taxon>Bacteria</taxon>
        <taxon>Pseudomonadati</taxon>
        <taxon>Planctomycetota</taxon>
        <taxon>Planctomycetia</taxon>
        <taxon>Pirellulales</taxon>
        <taxon>Pirellulaceae</taxon>
        <taxon>Novipirellula</taxon>
    </lineage>
</organism>